<feature type="transmembrane region" description="Helical" evidence="9">
    <location>
        <begin position="92"/>
        <end position="114"/>
    </location>
</feature>
<evidence type="ECO:0000256" key="1">
    <source>
        <dbReference type="ARBA" id="ARBA00004429"/>
    </source>
</evidence>
<dbReference type="Proteomes" id="UP001595729">
    <property type="component" value="Unassembled WGS sequence"/>
</dbReference>
<comment type="subcellular location">
    <subcellularLocation>
        <location evidence="1 9">Cell inner membrane</location>
        <topology evidence="1 9">Multi-pass membrane protein</topology>
    </subcellularLocation>
</comment>
<evidence type="ECO:0000256" key="6">
    <source>
        <dbReference type="ARBA" id="ARBA00022989"/>
    </source>
</evidence>
<comment type="caution">
    <text evidence="11">The sequence shown here is derived from an EMBL/GenBank/DDBJ whole genome shotgun (WGS) entry which is preliminary data.</text>
</comment>
<evidence type="ECO:0000256" key="9">
    <source>
        <dbReference type="RuleBase" id="RU369079"/>
    </source>
</evidence>
<comment type="function">
    <text evidence="9">Part of the tripartite ATP-independent periplasmic (TRAP) transport system.</text>
</comment>
<reference evidence="12" key="1">
    <citation type="journal article" date="2019" name="Int. J. Syst. Evol. Microbiol.">
        <title>The Global Catalogue of Microorganisms (GCM) 10K type strain sequencing project: providing services to taxonomists for standard genome sequencing and annotation.</title>
        <authorList>
            <consortium name="The Broad Institute Genomics Platform"/>
            <consortium name="The Broad Institute Genome Sequencing Center for Infectious Disease"/>
            <person name="Wu L."/>
            <person name="Ma J."/>
        </authorList>
    </citation>
    <scope>NUCLEOTIDE SEQUENCE [LARGE SCALE GENOMIC DNA]</scope>
    <source>
        <strain evidence="12">KCTC 42501</strain>
    </source>
</reference>
<feature type="transmembrane region" description="Helical" evidence="9">
    <location>
        <begin position="55"/>
        <end position="71"/>
    </location>
</feature>
<evidence type="ECO:0000256" key="2">
    <source>
        <dbReference type="ARBA" id="ARBA00022448"/>
    </source>
</evidence>
<keyword evidence="7 9" id="KW-0472">Membrane</keyword>
<keyword evidence="3" id="KW-1003">Cell membrane</keyword>
<feature type="transmembrane region" description="Helical" evidence="9">
    <location>
        <begin position="21"/>
        <end position="43"/>
    </location>
</feature>
<feature type="transmembrane region" description="Helical" evidence="9">
    <location>
        <begin position="134"/>
        <end position="151"/>
    </location>
</feature>
<name>A0ABV7W2G5_9BURK</name>
<protein>
    <recommendedName>
        <fullName evidence="9">TRAP transporter small permease protein</fullName>
    </recommendedName>
</protein>
<dbReference type="PANTHER" id="PTHR35011:SF4">
    <property type="entry name" value="SLL1102 PROTEIN"/>
    <property type="match status" value="1"/>
</dbReference>
<dbReference type="Pfam" id="PF04290">
    <property type="entry name" value="DctQ"/>
    <property type="match status" value="1"/>
</dbReference>
<gene>
    <name evidence="11" type="ORF">ACFOPI_07595</name>
</gene>
<evidence type="ECO:0000256" key="3">
    <source>
        <dbReference type="ARBA" id="ARBA00022475"/>
    </source>
</evidence>
<keyword evidence="2 9" id="KW-0813">Transport</keyword>
<feature type="domain" description="Tripartite ATP-independent periplasmic transporters DctQ component" evidence="10">
    <location>
        <begin position="32"/>
        <end position="161"/>
    </location>
</feature>
<comment type="subunit">
    <text evidence="9">The complex comprises the extracytoplasmic solute receptor protein and the two transmembrane proteins.</text>
</comment>
<comment type="similarity">
    <text evidence="8 9">Belongs to the TRAP transporter small permease family.</text>
</comment>
<keyword evidence="5 9" id="KW-0812">Transmembrane</keyword>
<accession>A0ABV7W2G5</accession>
<evidence type="ECO:0000313" key="12">
    <source>
        <dbReference type="Proteomes" id="UP001595729"/>
    </source>
</evidence>
<dbReference type="RefSeq" id="WP_382172618.1">
    <property type="nucleotide sequence ID" value="NZ_JBHRXX010000002.1"/>
</dbReference>
<evidence type="ECO:0000259" key="10">
    <source>
        <dbReference type="Pfam" id="PF04290"/>
    </source>
</evidence>
<proteinExistence type="inferred from homology"/>
<dbReference type="PANTHER" id="PTHR35011">
    <property type="entry name" value="2,3-DIKETO-L-GULONATE TRAP TRANSPORTER SMALL PERMEASE PROTEIN YIAM"/>
    <property type="match status" value="1"/>
</dbReference>
<dbReference type="EMBL" id="JBHRXX010000002">
    <property type="protein sequence ID" value="MFC3683453.1"/>
    <property type="molecule type" value="Genomic_DNA"/>
</dbReference>
<keyword evidence="6 9" id="KW-1133">Transmembrane helix</keyword>
<evidence type="ECO:0000256" key="4">
    <source>
        <dbReference type="ARBA" id="ARBA00022519"/>
    </source>
</evidence>
<dbReference type="InterPro" id="IPR055348">
    <property type="entry name" value="DctQ"/>
</dbReference>
<evidence type="ECO:0000256" key="8">
    <source>
        <dbReference type="ARBA" id="ARBA00038436"/>
    </source>
</evidence>
<evidence type="ECO:0000256" key="5">
    <source>
        <dbReference type="ARBA" id="ARBA00022692"/>
    </source>
</evidence>
<organism evidence="11 12">
    <name type="scientific">Hydrogenophaga luteola</name>
    <dbReference type="NCBI Taxonomy" id="1591122"/>
    <lineage>
        <taxon>Bacteria</taxon>
        <taxon>Pseudomonadati</taxon>
        <taxon>Pseudomonadota</taxon>
        <taxon>Betaproteobacteria</taxon>
        <taxon>Burkholderiales</taxon>
        <taxon>Comamonadaceae</taxon>
        <taxon>Hydrogenophaga</taxon>
    </lineage>
</organism>
<dbReference type="InterPro" id="IPR007387">
    <property type="entry name" value="TRAP_DctQ"/>
</dbReference>
<evidence type="ECO:0000256" key="7">
    <source>
        <dbReference type="ARBA" id="ARBA00023136"/>
    </source>
</evidence>
<evidence type="ECO:0000313" key="11">
    <source>
        <dbReference type="EMBL" id="MFC3683453.1"/>
    </source>
</evidence>
<sequence>MSFLLTLSRLIDALTERIGKLAMWFILATTMISAGNAIVRKIFDTSSNAFLEIQWYLFAAVFMLGSGYAFLRNAHVRIDFISSKFSARGRNWVDTIGIIVFVFPLCYMMATLGWPLFENAYVSKEMSSNAGGLIRWPVYALIPAGFALLALQSVSELIKRIAFLTGNGPDVLAHEGPSEEELLAQQLLEEEQQRLKAAQ</sequence>
<keyword evidence="12" id="KW-1185">Reference proteome</keyword>
<keyword evidence="4 9" id="KW-0997">Cell inner membrane</keyword>